<evidence type="ECO:0000256" key="2">
    <source>
        <dbReference type="ARBA" id="ARBA00022475"/>
    </source>
</evidence>
<keyword evidence="4 6" id="KW-1133">Transmembrane helix</keyword>
<feature type="transmembrane region" description="Helical" evidence="6">
    <location>
        <begin position="664"/>
        <end position="689"/>
    </location>
</feature>
<feature type="domain" description="ABC3 transporter permease C-terminal" evidence="7">
    <location>
        <begin position="624"/>
        <end position="736"/>
    </location>
</feature>
<evidence type="ECO:0000313" key="9">
    <source>
        <dbReference type="Proteomes" id="UP001501570"/>
    </source>
</evidence>
<dbReference type="InterPro" id="IPR003838">
    <property type="entry name" value="ABC3_permease_C"/>
</dbReference>
<protein>
    <submittedName>
        <fullName evidence="8">ABC transporter permease</fullName>
    </submittedName>
</protein>
<gene>
    <name evidence="8" type="ORF">GCM10023322_43290</name>
</gene>
<keyword evidence="5 6" id="KW-0472">Membrane</keyword>
<proteinExistence type="predicted"/>
<feature type="transmembrane region" description="Helical" evidence="6">
    <location>
        <begin position="364"/>
        <end position="393"/>
    </location>
</feature>
<dbReference type="PANTHER" id="PTHR30287:SF2">
    <property type="entry name" value="BLL1001 PROTEIN"/>
    <property type="match status" value="1"/>
</dbReference>
<dbReference type="Pfam" id="PF02687">
    <property type="entry name" value="FtsX"/>
    <property type="match status" value="2"/>
</dbReference>
<feature type="transmembrane region" description="Helical" evidence="6">
    <location>
        <begin position="20"/>
        <end position="45"/>
    </location>
</feature>
<dbReference type="Proteomes" id="UP001501570">
    <property type="component" value="Unassembled WGS sequence"/>
</dbReference>
<comment type="caution">
    <text evidence="8">The sequence shown here is derived from an EMBL/GenBank/DDBJ whole genome shotgun (WGS) entry which is preliminary data.</text>
</comment>
<keyword evidence="9" id="KW-1185">Reference proteome</keyword>
<evidence type="ECO:0000256" key="3">
    <source>
        <dbReference type="ARBA" id="ARBA00022692"/>
    </source>
</evidence>
<feature type="transmembrane region" description="Helical" evidence="6">
    <location>
        <begin position="335"/>
        <end position="352"/>
    </location>
</feature>
<accession>A0ABP9S084</accession>
<evidence type="ECO:0000259" key="7">
    <source>
        <dbReference type="Pfam" id="PF02687"/>
    </source>
</evidence>
<keyword evidence="3 6" id="KW-0812">Transmembrane</keyword>
<evidence type="ECO:0000256" key="4">
    <source>
        <dbReference type="ARBA" id="ARBA00022989"/>
    </source>
</evidence>
<dbReference type="PANTHER" id="PTHR30287">
    <property type="entry name" value="MEMBRANE COMPONENT OF PREDICTED ABC SUPERFAMILY METABOLITE UPTAKE TRANSPORTER"/>
    <property type="match status" value="1"/>
</dbReference>
<feature type="transmembrane region" description="Helical" evidence="6">
    <location>
        <begin position="621"/>
        <end position="643"/>
    </location>
</feature>
<feature type="transmembrane region" description="Helical" evidence="6">
    <location>
        <begin position="198"/>
        <end position="222"/>
    </location>
</feature>
<evidence type="ECO:0000313" key="8">
    <source>
        <dbReference type="EMBL" id="GAA5189792.1"/>
    </source>
</evidence>
<sequence>MIRLGLRLAIAGGRDAIARLVTIAAAVALGVLLVTSILAALNGFFAQNTRYAWFNSGSQHAAATAPAAAEPLWWRIDHDQFDRQEIGRVDVAPTGPHSPVPPGIPRLPGPGEYYASPALAALLRSTPADELADRYPGHLAGTIGQAALPSPDTLVIIVGYRADQLSHQQGARQITLINGTSPDDCGCEIGVDAAGIDLVVSVVAAGLLFPLLIFVAAATRLSAARREERFAAMHLVGATPRQISVLATVEAAAAAVIGTALGFALFYLLRDRIATIPLTGDPFFPSELRLGGWEIAAVALGVPVAAALAARVALRRVRISPLGVSRRATPRPPRAYRLIPLVAGIAELAYLVGRRPETNNGQTFAYLTGFLLIMAGLVAAGPWLTMVGSRFLARRARRSAPLIAARRLADNPHAGFRAVSGLVLALFVSSVAVGVITTIDDYRGPVAVGTQFRGTLTQDFFDDEHRRPGTATVVADPVPAGLRGLPGVRGVTVFRVNPASTARSPIPDGLVSCVDLARIPQYGQCPPGAEVAEIFPDVRQRGPDGPDGPHPPYVWPAATVGADQLTRLPVLTIMVQTNGSTATVERARSVLELAYPDQSMPVLDGDFGNTFTNMLAGWQQLANVVIIASLVIAGLSLAVVMAGGLSERKRPFSLLRLTGVQLSVLRRIVVLETAVPLLVAAVLATGAGFLAAHLFLRAQMDYTLRPPGVVFYVISAAGLLASLGIIASTLPMLRRITGPETARNG</sequence>
<feature type="transmembrane region" description="Helical" evidence="6">
    <location>
        <begin position="414"/>
        <end position="436"/>
    </location>
</feature>
<evidence type="ECO:0000256" key="6">
    <source>
        <dbReference type="SAM" id="Phobius"/>
    </source>
</evidence>
<comment type="subcellular location">
    <subcellularLocation>
        <location evidence="1">Cell membrane</location>
        <topology evidence="1">Multi-pass membrane protein</topology>
    </subcellularLocation>
</comment>
<feature type="transmembrane region" description="Helical" evidence="6">
    <location>
        <begin position="243"/>
        <end position="270"/>
    </location>
</feature>
<reference evidence="9" key="1">
    <citation type="journal article" date="2019" name="Int. J. Syst. Evol. Microbiol.">
        <title>The Global Catalogue of Microorganisms (GCM) 10K type strain sequencing project: providing services to taxonomists for standard genome sequencing and annotation.</title>
        <authorList>
            <consortium name="The Broad Institute Genomics Platform"/>
            <consortium name="The Broad Institute Genome Sequencing Center for Infectious Disease"/>
            <person name="Wu L."/>
            <person name="Ma J."/>
        </authorList>
    </citation>
    <scope>NUCLEOTIDE SEQUENCE [LARGE SCALE GENOMIC DNA]</scope>
    <source>
        <strain evidence="9">JCM 18304</strain>
    </source>
</reference>
<keyword evidence="2" id="KW-1003">Cell membrane</keyword>
<name>A0ABP9S084_9ACTN</name>
<feature type="transmembrane region" description="Helical" evidence="6">
    <location>
        <begin position="290"/>
        <end position="314"/>
    </location>
</feature>
<organism evidence="8 9">
    <name type="scientific">Rugosimonospora acidiphila</name>
    <dbReference type="NCBI Taxonomy" id="556531"/>
    <lineage>
        <taxon>Bacteria</taxon>
        <taxon>Bacillati</taxon>
        <taxon>Actinomycetota</taxon>
        <taxon>Actinomycetes</taxon>
        <taxon>Micromonosporales</taxon>
        <taxon>Micromonosporaceae</taxon>
        <taxon>Rugosimonospora</taxon>
    </lineage>
</organism>
<evidence type="ECO:0000256" key="5">
    <source>
        <dbReference type="ARBA" id="ARBA00023136"/>
    </source>
</evidence>
<feature type="domain" description="ABC3 transporter permease C-terminal" evidence="7">
    <location>
        <begin position="202"/>
        <end position="318"/>
    </location>
</feature>
<evidence type="ECO:0000256" key="1">
    <source>
        <dbReference type="ARBA" id="ARBA00004651"/>
    </source>
</evidence>
<dbReference type="PRINTS" id="PR00173">
    <property type="entry name" value="EDTRNSPORT"/>
</dbReference>
<feature type="transmembrane region" description="Helical" evidence="6">
    <location>
        <begin position="709"/>
        <end position="733"/>
    </location>
</feature>
<dbReference type="RefSeq" id="WP_345632219.1">
    <property type="nucleotide sequence ID" value="NZ_BAABJQ010000013.1"/>
</dbReference>
<dbReference type="EMBL" id="BAABJQ010000013">
    <property type="protein sequence ID" value="GAA5189792.1"/>
    <property type="molecule type" value="Genomic_DNA"/>
</dbReference>
<dbReference type="InterPro" id="IPR038766">
    <property type="entry name" value="Membrane_comp_ABC_pdt"/>
</dbReference>